<feature type="domain" description="Sacsin/Nov" evidence="1">
    <location>
        <begin position="533"/>
        <end position="713"/>
    </location>
</feature>
<name>A0ABQ9FRW0_TEGGR</name>
<dbReference type="InterPro" id="IPR052972">
    <property type="entry name" value="Sacsin_chaperone_reg"/>
</dbReference>
<sequence>MTGSKKDLEKKGSFKNKVSELNGELPVTSISSTYEVTITTNNDKKCFEMDWIIVNYIQGMRESPENLRSLAKDPDLSYSPYVGVAYPFTSDGMAETGHVFCFLPLPLEKKSLTGLPVHVNGLFALEQNRRHVKWGNRDQSPMMTCKDKNVLWNEMIITNVLPRAYEHLVDYLILKSQKFPVQKDIHVVSVNTVGPMGQSLEFVALSQNNQLAPDFKFPVPYPYKMIEERTAKVKELAITLGAVKKEVSEIVKDTIHEIQKETYTLENVRIFMDYFLTNISMFESAILQMAKRVKFIQTLNTELHCAMDLFDPRDEQLQILFYGEDKFPRQPYQSQDALNALLKLGLKKSKDITFEDILETAEILDTLDSDQIGKREYMSKAETLKYFLNELNDELDTDQLNELKELRWVAVAKRPKMYPECLPWFSEDNGIILSTPTEIVKYLDGLSLPDSQKKQVLLPVMSKEDCLILKYPSECTYIDDKDCLYKASEDSIFYVHKDIEPMIAMKFGVPCIINRVLPGNNLEYIWEGCGQSEPLTRRLNNILEGYTDGFAIPKEIVQNADDAGANEVAFLYDERENEHARISLIDPNMAECQGPALWAYNNAMFQDSDFKNIQKLNGRTKESNKSTIGKFGLGFCSVYNLTDVPSFYSGNTMVIFDPHRDYLGKALQNKTESGLKFNLNQEIVKKPEELVHPEKLSASLFDDKDERFPTTLFCEKDTLDALSELGMKTDLIPFEWLKERANSIKTLSKDMALKRCVLKAVGVNDDVTVDAVLKQLENVDKEGKDILIKPSVMAFYMPLNSNITYDCRPYLYFVNQPLKKYKEFLKTVGVRDKFSSSCILDIINEVKKKFGKKSCSEKDALLVVSIIKLLNDICTQDKILLSDEQIKNLIVPDEKCVLRSPCDLCFDDKYENLTKMSFMKFVHSSADLNLLKMLKIKSKREEHLKSFAGAMDFGQKERLVTRLKGLLKEYPFDSTILNELLQNADDAHASKIHFILDERTHQHTGIFGDSWKPLQGPSLLVYNDTFFTESDIQGIQDLGKGNKSDDPTKTEELLETPIIHVYDLDLFCTPEQIILDISSDDEIIPYLFKAPVKYGSFHELFRFLGSKDKLTCQHYAYVLTAQMQIIRDASMSPEDLSVTRKAVLGFFREAQKDPNQIKSIKCLYLLSENKKLYKAESLIYCNNESFKQRLMQLNLQYLHVMDFRDERVNVESIFQKLPKLICPKILTDLVKEELVEVSRDEIIEDSEDVTAIEHFIGSSQFIQFVCYLIKHDSKKSTCQITDEQLAETAQNIKSIEFIAVRDLHTLLRYEGEVVNGSEEQKQCFYSKIDGSFKFYFKEDTGDVSKRIRSHLARLISQCSVRLMSDQSFTHLSEVVGLVPDINLIEPYLRQQNININAKFEYNEDDWLPPLGSYIPKDEHVLLDNIFTEFRKGEYAAYEIYDPLIDGYLDSEILITDLNHPVYIYVKVIEKCILDDNGEETNPYLLKYKVNMGNGRTESVCVIRLYKFVHKNSTDIVIYAGKQSDYTEAREDETMRRIRQNLIHAWKLNDEKNKAKEAVRQAQEIVEEVCEHLSQ</sequence>
<dbReference type="PANTHER" id="PTHR15600:SF42">
    <property type="entry name" value="SACSIN"/>
    <property type="match status" value="1"/>
</dbReference>
<dbReference type="Pfam" id="PF25794">
    <property type="entry name" value="SACS"/>
    <property type="match status" value="2"/>
</dbReference>
<protein>
    <recommendedName>
        <fullName evidence="1">Sacsin/Nov domain-containing protein</fullName>
    </recommendedName>
</protein>
<evidence type="ECO:0000259" key="1">
    <source>
        <dbReference type="Pfam" id="PF25794"/>
    </source>
</evidence>
<gene>
    <name evidence="2" type="ORF">KUTeg_001557</name>
</gene>
<dbReference type="EMBL" id="JARBDR010000141">
    <property type="protein sequence ID" value="KAJ8319970.1"/>
    <property type="molecule type" value="Genomic_DNA"/>
</dbReference>
<proteinExistence type="predicted"/>
<comment type="caution">
    <text evidence="2">The sequence shown here is derived from an EMBL/GenBank/DDBJ whole genome shotgun (WGS) entry which is preliminary data.</text>
</comment>
<dbReference type="InterPro" id="IPR058210">
    <property type="entry name" value="SACS/Nov_dom"/>
</dbReference>
<evidence type="ECO:0000313" key="2">
    <source>
        <dbReference type="EMBL" id="KAJ8319970.1"/>
    </source>
</evidence>
<feature type="domain" description="Sacsin/Nov" evidence="1">
    <location>
        <begin position="956"/>
        <end position="1050"/>
    </location>
</feature>
<dbReference type="Proteomes" id="UP001217089">
    <property type="component" value="Unassembled WGS sequence"/>
</dbReference>
<dbReference type="SUPFAM" id="SSF55874">
    <property type="entry name" value="ATPase domain of HSP90 chaperone/DNA topoisomerase II/histidine kinase"/>
    <property type="match status" value="1"/>
</dbReference>
<dbReference type="PANTHER" id="PTHR15600">
    <property type="entry name" value="SACSIN"/>
    <property type="match status" value="1"/>
</dbReference>
<dbReference type="InterPro" id="IPR036890">
    <property type="entry name" value="HATPase_C_sf"/>
</dbReference>
<reference evidence="2 3" key="1">
    <citation type="submission" date="2022-12" db="EMBL/GenBank/DDBJ databases">
        <title>Chromosome-level genome of Tegillarca granosa.</title>
        <authorList>
            <person name="Kim J."/>
        </authorList>
    </citation>
    <scope>NUCLEOTIDE SEQUENCE [LARGE SCALE GENOMIC DNA]</scope>
    <source>
        <strain evidence="2">Teg-2019</strain>
        <tissue evidence="2">Adductor muscle</tissue>
    </source>
</reference>
<dbReference type="NCBIfam" id="NF047352">
    <property type="entry name" value="P_loop_sacsin"/>
    <property type="match status" value="1"/>
</dbReference>
<organism evidence="2 3">
    <name type="scientific">Tegillarca granosa</name>
    <name type="common">Malaysian cockle</name>
    <name type="synonym">Anadara granosa</name>
    <dbReference type="NCBI Taxonomy" id="220873"/>
    <lineage>
        <taxon>Eukaryota</taxon>
        <taxon>Metazoa</taxon>
        <taxon>Spiralia</taxon>
        <taxon>Lophotrochozoa</taxon>
        <taxon>Mollusca</taxon>
        <taxon>Bivalvia</taxon>
        <taxon>Autobranchia</taxon>
        <taxon>Pteriomorphia</taxon>
        <taxon>Arcoida</taxon>
        <taxon>Arcoidea</taxon>
        <taxon>Arcidae</taxon>
        <taxon>Tegillarca</taxon>
    </lineage>
</organism>
<keyword evidence="3" id="KW-1185">Reference proteome</keyword>
<accession>A0ABQ9FRW0</accession>
<evidence type="ECO:0000313" key="3">
    <source>
        <dbReference type="Proteomes" id="UP001217089"/>
    </source>
</evidence>